<sequence>MPLRRNRDIIDVYDRIMARMEERLDQFVDQFVDRMNDMMIPRRCRDRNDPRSDGVVDDDYEEAPIFDDDQYEYVIEEEERFVGKGFVDNYQNFQEHESNMSFSSVVLGVEEESMPVYDTDIEDVIEEEEGFIGFGGEEDNIEDVVVVANDLFTKDVNHKNFFDDENPKIPNDDGRVSSCDDGTELSSDSQNDDDYGATSIDNNTHPEGNALDETDLVDNSIRRIHFHWIRRIQLSVQYSVKMDNPNITMEEYIRLEEEKAHRRGKVYNWETTTYGKIWYDEDVHDIRYIETEFLAIVYNDVFTSEVTFSCEPTVSPLNDKINFRISFDESDDEDYTPMVSYFNDFDFLKDFEKEFPAITYNDALTSKLDFLTEPTVSPQCIDEFNLKDETSLSKYDGEEQNVLYSNDLFPFNVIYTDDLKSNKDNDDDKINIEQSSGDNVINTDDGAYANGSNKLSIRRIQTPWIRCIDLLDVIHSIFFSIVDTAYSLNEYSVFDTGINTAYPGEPSERKDLVDCIFSRILFTKDVNHKNFFDNENPKRPNDDGRVSSCDDGTELSSDSQNDDDYGATSIYNNTHPEGNALDETDLVVWSIGCKPFSTPMEPNSVLSYIPTKTDPLMDNVIGYQKLLGKLTYLTHTIPDIAYSVHCLAQYMHSPLESHLNCALNVPRLG</sequence>
<evidence type="ECO:0000313" key="2">
    <source>
        <dbReference type="EMBL" id="GJT53172.1"/>
    </source>
</evidence>
<keyword evidence="2" id="KW-0695">RNA-directed DNA polymerase</keyword>
<keyword evidence="2" id="KW-0548">Nucleotidyltransferase</keyword>
<name>A0ABQ5ERN6_9ASTR</name>
<dbReference type="PANTHER" id="PTHR11439">
    <property type="entry name" value="GAG-POL-RELATED RETROTRANSPOSON"/>
    <property type="match status" value="1"/>
</dbReference>
<proteinExistence type="predicted"/>
<organism evidence="2 3">
    <name type="scientific">Tanacetum coccineum</name>
    <dbReference type="NCBI Taxonomy" id="301880"/>
    <lineage>
        <taxon>Eukaryota</taxon>
        <taxon>Viridiplantae</taxon>
        <taxon>Streptophyta</taxon>
        <taxon>Embryophyta</taxon>
        <taxon>Tracheophyta</taxon>
        <taxon>Spermatophyta</taxon>
        <taxon>Magnoliopsida</taxon>
        <taxon>eudicotyledons</taxon>
        <taxon>Gunneridae</taxon>
        <taxon>Pentapetalae</taxon>
        <taxon>asterids</taxon>
        <taxon>campanulids</taxon>
        <taxon>Asterales</taxon>
        <taxon>Asteraceae</taxon>
        <taxon>Asteroideae</taxon>
        <taxon>Anthemideae</taxon>
        <taxon>Anthemidinae</taxon>
        <taxon>Tanacetum</taxon>
    </lineage>
</organism>
<feature type="region of interest" description="Disordered" evidence="1">
    <location>
        <begin position="532"/>
        <end position="577"/>
    </location>
</feature>
<evidence type="ECO:0000256" key="1">
    <source>
        <dbReference type="SAM" id="MobiDB-lite"/>
    </source>
</evidence>
<gene>
    <name evidence="2" type="ORF">Tco_0988226</name>
</gene>
<reference evidence="2" key="2">
    <citation type="submission" date="2022-01" db="EMBL/GenBank/DDBJ databases">
        <authorList>
            <person name="Yamashiro T."/>
            <person name="Shiraishi A."/>
            <person name="Satake H."/>
            <person name="Nakayama K."/>
        </authorList>
    </citation>
    <scope>NUCLEOTIDE SEQUENCE</scope>
</reference>
<feature type="compositionally biased region" description="Basic and acidic residues" evidence="1">
    <location>
        <begin position="532"/>
        <end position="545"/>
    </location>
</feature>
<evidence type="ECO:0000313" key="3">
    <source>
        <dbReference type="Proteomes" id="UP001151760"/>
    </source>
</evidence>
<keyword evidence="3" id="KW-1185">Reference proteome</keyword>
<comment type="caution">
    <text evidence="2">The sequence shown here is derived from an EMBL/GenBank/DDBJ whole genome shotgun (WGS) entry which is preliminary data.</text>
</comment>
<keyword evidence="2" id="KW-0808">Transferase</keyword>
<feature type="compositionally biased region" description="Basic and acidic residues" evidence="1">
    <location>
        <begin position="162"/>
        <end position="175"/>
    </location>
</feature>
<reference evidence="2" key="1">
    <citation type="journal article" date="2022" name="Int. J. Mol. Sci.">
        <title>Draft Genome of Tanacetum Coccineum: Genomic Comparison of Closely Related Tanacetum-Family Plants.</title>
        <authorList>
            <person name="Yamashiro T."/>
            <person name="Shiraishi A."/>
            <person name="Nakayama K."/>
            <person name="Satake H."/>
        </authorList>
    </citation>
    <scope>NUCLEOTIDE SEQUENCE</scope>
</reference>
<protein>
    <submittedName>
        <fullName evidence="2">Reverse transcriptase domain-containing protein</fullName>
    </submittedName>
</protein>
<dbReference type="PANTHER" id="PTHR11439:SF508">
    <property type="entry name" value="RNA-DIRECTED DNA POLYMERASE"/>
    <property type="match status" value="1"/>
</dbReference>
<dbReference type="GO" id="GO:0003964">
    <property type="term" value="F:RNA-directed DNA polymerase activity"/>
    <property type="evidence" value="ECO:0007669"/>
    <property type="project" value="UniProtKB-KW"/>
</dbReference>
<accession>A0ABQ5ERN6</accession>
<dbReference type="EMBL" id="BQNB010016562">
    <property type="protein sequence ID" value="GJT53172.1"/>
    <property type="molecule type" value="Genomic_DNA"/>
</dbReference>
<feature type="region of interest" description="Disordered" evidence="1">
    <location>
        <begin position="162"/>
        <end position="211"/>
    </location>
</feature>
<dbReference type="Proteomes" id="UP001151760">
    <property type="component" value="Unassembled WGS sequence"/>
</dbReference>